<evidence type="ECO:0000313" key="3">
    <source>
        <dbReference type="Proteomes" id="UP001341840"/>
    </source>
</evidence>
<accession>A0ABU6T0C0</accession>
<feature type="non-terminal residue" evidence="2">
    <location>
        <position position="314"/>
    </location>
</feature>
<dbReference type="SUPFAM" id="SSF50965">
    <property type="entry name" value="Galactose oxidase, central domain"/>
    <property type="match status" value="1"/>
</dbReference>
<name>A0ABU6T0C0_9FABA</name>
<dbReference type="EMBL" id="JASCZI010064853">
    <property type="protein sequence ID" value="MED6141800.1"/>
    <property type="molecule type" value="Genomic_DNA"/>
</dbReference>
<feature type="domain" description="F-box associated beta-propeller type 1" evidence="1">
    <location>
        <begin position="71"/>
        <end position="249"/>
    </location>
</feature>
<dbReference type="Pfam" id="PF07734">
    <property type="entry name" value="FBA_1"/>
    <property type="match status" value="1"/>
</dbReference>
<dbReference type="InterPro" id="IPR050796">
    <property type="entry name" value="SCF_F-box_component"/>
</dbReference>
<keyword evidence="3" id="KW-1185">Reference proteome</keyword>
<gene>
    <name evidence="2" type="ORF">PIB30_107102</name>
</gene>
<proteinExistence type="predicted"/>
<evidence type="ECO:0000259" key="1">
    <source>
        <dbReference type="Pfam" id="PF07734"/>
    </source>
</evidence>
<dbReference type="InterPro" id="IPR006527">
    <property type="entry name" value="F-box-assoc_dom_typ1"/>
</dbReference>
<dbReference type="PANTHER" id="PTHR31672:SF13">
    <property type="entry name" value="F-BOX PROTEIN CPR30-LIKE"/>
    <property type="match status" value="1"/>
</dbReference>
<organism evidence="2 3">
    <name type="scientific">Stylosanthes scabra</name>
    <dbReference type="NCBI Taxonomy" id="79078"/>
    <lineage>
        <taxon>Eukaryota</taxon>
        <taxon>Viridiplantae</taxon>
        <taxon>Streptophyta</taxon>
        <taxon>Embryophyta</taxon>
        <taxon>Tracheophyta</taxon>
        <taxon>Spermatophyta</taxon>
        <taxon>Magnoliopsida</taxon>
        <taxon>eudicotyledons</taxon>
        <taxon>Gunneridae</taxon>
        <taxon>Pentapetalae</taxon>
        <taxon>rosids</taxon>
        <taxon>fabids</taxon>
        <taxon>Fabales</taxon>
        <taxon>Fabaceae</taxon>
        <taxon>Papilionoideae</taxon>
        <taxon>50 kb inversion clade</taxon>
        <taxon>dalbergioids sensu lato</taxon>
        <taxon>Dalbergieae</taxon>
        <taxon>Pterocarpus clade</taxon>
        <taxon>Stylosanthes</taxon>
    </lineage>
</organism>
<dbReference type="InterPro" id="IPR011043">
    <property type="entry name" value="Gal_Oxase/kelch_b-propeller"/>
</dbReference>
<dbReference type="PANTHER" id="PTHR31672">
    <property type="entry name" value="BNACNNG10540D PROTEIN"/>
    <property type="match status" value="1"/>
</dbReference>
<sequence>MELAKKWYARGSFIFAHFGYSMTEHISVDWILKLDAISGEVIPFQFPFSFTYEGWFDIIGIENGVFCIRYSEDGSPSRLAIWNPLTNRGHSFHDPLQQHCNDCAYLYAFAYFPNTLQYAVLHISNADEDADNLTLSMYTSFTRDWSFQLPCPGFATLLEPRCVSIKGVVYWLSSGEYEENQNPPYIVSFSIVDCTFEQIELPPGSVSHCQSLLVRHGQLCMAANNHDNETFRTDVWQFSQGDRSWTYMYWYRGQGPSYRPFLIVHEDEIQIMERHMGVFGVEHINLTHFDIARYEVATADRKTLQWIEYDENVT</sequence>
<dbReference type="NCBIfam" id="TIGR01640">
    <property type="entry name" value="F_box_assoc_1"/>
    <property type="match status" value="1"/>
</dbReference>
<comment type="caution">
    <text evidence="2">The sequence shown here is derived from an EMBL/GenBank/DDBJ whole genome shotgun (WGS) entry which is preliminary data.</text>
</comment>
<dbReference type="InterPro" id="IPR017451">
    <property type="entry name" value="F-box-assoc_interact_dom"/>
</dbReference>
<dbReference type="Proteomes" id="UP001341840">
    <property type="component" value="Unassembled WGS sequence"/>
</dbReference>
<protein>
    <recommendedName>
        <fullName evidence="1">F-box associated beta-propeller type 1 domain-containing protein</fullName>
    </recommendedName>
</protein>
<reference evidence="2 3" key="1">
    <citation type="journal article" date="2023" name="Plants (Basel)">
        <title>Bridging the Gap: Combining Genomics and Transcriptomics Approaches to Understand Stylosanthes scabra, an Orphan Legume from the Brazilian Caatinga.</title>
        <authorList>
            <person name="Ferreira-Neto J.R.C."/>
            <person name="da Silva M.D."/>
            <person name="Binneck E."/>
            <person name="de Melo N.F."/>
            <person name="da Silva R.H."/>
            <person name="de Melo A.L.T.M."/>
            <person name="Pandolfi V."/>
            <person name="Bustamante F.O."/>
            <person name="Brasileiro-Vidal A.C."/>
            <person name="Benko-Iseppon A.M."/>
        </authorList>
    </citation>
    <scope>NUCLEOTIDE SEQUENCE [LARGE SCALE GENOMIC DNA]</scope>
    <source>
        <tissue evidence="2">Leaves</tissue>
    </source>
</reference>
<evidence type="ECO:0000313" key="2">
    <source>
        <dbReference type="EMBL" id="MED6141800.1"/>
    </source>
</evidence>